<reference evidence="1 2" key="1">
    <citation type="submission" date="2011-12" db="EMBL/GenBank/DDBJ databases">
        <title>The Genome Sequence of Prevotella maculosa OT 289.</title>
        <authorList>
            <consortium name="The Broad Institute Genome Sequencing Platform"/>
            <person name="Earl A."/>
            <person name="Ward D."/>
            <person name="Feldgarden M."/>
            <person name="Gevers D."/>
            <person name="Izard J."/>
            <person name="Blanton J.M."/>
            <person name="Mathney J."/>
            <person name="Tanner A.C."/>
            <person name="Dewhirst F.E."/>
            <person name="Young S.K."/>
            <person name="Zeng Q."/>
            <person name="Gargeya S."/>
            <person name="Fitzgerald M."/>
            <person name="Haas B."/>
            <person name="Abouelleil A."/>
            <person name="Alvarado L."/>
            <person name="Arachchi H.M."/>
            <person name="Berlin A."/>
            <person name="Chapman S.B."/>
            <person name="Gearin G."/>
            <person name="Goldberg J."/>
            <person name="Griggs A."/>
            <person name="Gujja S."/>
            <person name="Hansen M."/>
            <person name="Heiman D."/>
            <person name="Howarth C."/>
            <person name="Larimer J."/>
            <person name="Lui A."/>
            <person name="MacDonald P.J.P."/>
            <person name="McCowen C."/>
            <person name="Montmayeur A."/>
            <person name="Murphy C."/>
            <person name="Neiman D."/>
            <person name="Pearson M."/>
            <person name="Priest M."/>
            <person name="Roberts A."/>
            <person name="Saif S."/>
            <person name="Shea T."/>
            <person name="Sisk P."/>
            <person name="Stolte C."/>
            <person name="Sykes S."/>
            <person name="Wortman J."/>
            <person name="Nusbaum C."/>
            <person name="Birren B."/>
        </authorList>
    </citation>
    <scope>NUCLEOTIDE SEQUENCE [LARGE SCALE GENOMIC DNA]</scope>
    <source>
        <strain evidence="1 2">OT 289</strain>
    </source>
</reference>
<sequence>MRILAVKRDEKLSPNSVEKDRMMLQESVDCLGGAAAMIAEMQLTADENADVYVSMARLPQTLELLKRKEDEGKIVVNSAYGVARCERGWLSRALQAQGIPVPPADGDDGYWLKRADMAAQCKGDVVYCKSRKDLAEQQATFAMRGVTDWVVQAHVPGDLVKFYAVRGGFFRYYYPGDDGISKFGDEKMNGKAQHYAFDEAQLQAVAAAVSMLTGVEVYGGDAIITASGAFYLIDFNDWPSFSRCREEAARAVGKLIMDKINKKYEQI</sequence>
<dbReference type="Proteomes" id="UP000003167">
    <property type="component" value="Unassembled WGS sequence"/>
</dbReference>
<comment type="caution">
    <text evidence="1">The sequence shown here is derived from an EMBL/GenBank/DDBJ whole genome shotgun (WGS) entry which is preliminary data.</text>
</comment>
<dbReference type="RefSeq" id="WP_008566294.1">
    <property type="nucleotide sequence ID" value="NZ_JH594509.1"/>
</dbReference>
<evidence type="ECO:0008006" key="3">
    <source>
        <dbReference type="Google" id="ProtNLM"/>
    </source>
</evidence>
<dbReference type="PATRIC" id="fig|999422.3.peg.2324"/>
<dbReference type="Gene3D" id="3.30.470.20">
    <property type="entry name" value="ATP-grasp fold, B domain"/>
    <property type="match status" value="1"/>
</dbReference>
<keyword evidence="2" id="KW-1185">Reference proteome</keyword>
<evidence type="ECO:0000313" key="1">
    <source>
        <dbReference type="EMBL" id="EHO67195.1"/>
    </source>
</evidence>
<gene>
    <name evidence="1" type="ORF">HMPREF9944_02296</name>
</gene>
<protein>
    <recommendedName>
        <fullName evidence="3">ATP-grasp domain-containing protein</fullName>
    </recommendedName>
</protein>
<proteinExistence type="predicted"/>
<dbReference type="HOGENOM" id="CLU_094950_0_0_10"/>
<dbReference type="STRING" id="999422.HMPREF9944_02296"/>
<dbReference type="AlphaFoldDB" id="H1HPX1"/>
<dbReference type="OrthoDB" id="9799627at2"/>
<evidence type="ECO:0000313" key="2">
    <source>
        <dbReference type="Proteomes" id="UP000003167"/>
    </source>
</evidence>
<name>H1HPX1_9BACT</name>
<dbReference type="SUPFAM" id="SSF56059">
    <property type="entry name" value="Glutathione synthetase ATP-binding domain-like"/>
    <property type="match status" value="1"/>
</dbReference>
<dbReference type="EMBL" id="AGEK01000037">
    <property type="protein sequence ID" value="EHO67195.1"/>
    <property type="molecule type" value="Genomic_DNA"/>
</dbReference>
<accession>H1HPX1</accession>
<organism evidence="1 2">
    <name type="scientific">Segatella maculosa OT 289</name>
    <dbReference type="NCBI Taxonomy" id="999422"/>
    <lineage>
        <taxon>Bacteria</taxon>
        <taxon>Pseudomonadati</taxon>
        <taxon>Bacteroidota</taxon>
        <taxon>Bacteroidia</taxon>
        <taxon>Bacteroidales</taxon>
        <taxon>Prevotellaceae</taxon>
        <taxon>Segatella</taxon>
    </lineage>
</organism>